<feature type="domain" description="4Fe-4S ferredoxin-type" evidence="4">
    <location>
        <begin position="1"/>
        <end position="30"/>
    </location>
</feature>
<proteinExistence type="predicted"/>
<reference evidence="6" key="1">
    <citation type="submission" date="2011-12" db="EMBL/GenBank/DDBJ databases">
        <title>Complete sequence of Clostridium clariflavum DSM 19732.</title>
        <authorList>
            <consortium name="US DOE Joint Genome Institute"/>
            <person name="Lucas S."/>
            <person name="Han J."/>
            <person name="Lapidus A."/>
            <person name="Cheng J.-F."/>
            <person name="Goodwin L."/>
            <person name="Pitluck S."/>
            <person name="Peters L."/>
            <person name="Teshima H."/>
            <person name="Detter J.C."/>
            <person name="Han C."/>
            <person name="Tapia R."/>
            <person name="Land M."/>
            <person name="Hauser L."/>
            <person name="Kyrpides N."/>
            <person name="Ivanova N."/>
            <person name="Pagani I."/>
            <person name="Kitzmiller T."/>
            <person name="Lynd L."/>
            <person name="Izquierdo J."/>
            <person name="Woyke T."/>
        </authorList>
    </citation>
    <scope>NUCLEOTIDE SEQUENCE [LARGE SCALE GENOMIC DNA]</scope>
    <source>
        <strain evidence="6">DSM 19732 / NBRC 101661 / EBR45</strain>
    </source>
</reference>
<sequence>MIKIVDKVECCGCGSCANACPSRCVKMKEDEEGFLYPIVDDFDKCIRCNICSKVCPVKNLKKEEPFVQKGYLVQHCDEQIRKESTAGGAFTAIAQYVIECGGIVFGAAYDDQLQVVHMAAEDIESLKKFRNSKYVQSNTKYTYREAEQYLKEGRLVCYSGTPCQIEGLKAYLRREYDNLITVDVVCHAVPSPLIWNKYLEMQKEKLGKKIANIRFRDKYYGYKYSAMVITGENNQELYARGVDSDQMLRAFFSNICDRPSCYNCSFKKRYRVSDFTIWDCFTVYNFSKELDDDKGTTRVLIHSSKGQEVFEKIKSRLRYLEVSPEKLTDGVKEMFQSVDMNPKRQQFFSDAKTKSGKELFEEYFPCSMKVVAERFIRVFCAKTGIYSAMKRVYKAIVKK</sequence>
<dbReference type="SUPFAM" id="SSF54862">
    <property type="entry name" value="4Fe-4S ferredoxins"/>
    <property type="match status" value="1"/>
</dbReference>
<dbReference type="KEGG" id="ccl:Clocl_2816"/>
<evidence type="ECO:0000256" key="1">
    <source>
        <dbReference type="ARBA" id="ARBA00022723"/>
    </source>
</evidence>
<protein>
    <submittedName>
        <fullName evidence="5">Coenzyme F420-reducing hydrogenase, beta subunit</fullName>
    </submittedName>
</protein>
<dbReference type="InterPro" id="IPR017896">
    <property type="entry name" value="4Fe4S_Fe-S-bd"/>
</dbReference>
<dbReference type="Proteomes" id="UP000005435">
    <property type="component" value="Chromosome"/>
</dbReference>
<evidence type="ECO:0000259" key="4">
    <source>
        <dbReference type="PROSITE" id="PS51379"/>
    </source>
</evidence>
<dbReference type="eggNOG" id="COG1143">
    <property type="taxonomic scope" value="Bacteria"/>
</dbReference>
<dbReference type="PROSITE" id="PS51379">
    <property type="entry name" value="4FE4S_FER_2"/>
    <property type="match status" value="2"/>
</dbReference>
<dbReference type="STRING" id="720554.Clocl_2816"/>
<dbReference type="GO" id="GO:0051536">
    <property type="term" value="F:iron-sulfur cluster binding"/>
    <property type="evidence" value="ECO:0007669"/>
    <property type="project" value="UniProtKB-KW"/>
</dbReference>
<reference evidence="5 6" key="2">
    <citation type="journal article" date="2012" name="Stand. Genomic Sci.">
        <title>Complete Genome Sequence of Clostridium clariflavum DSM 19732.</title>
        <authorList>
            <person name="Izquierdo J.A."/>
            <person name="Goodwin L."/>
            <person name="Davenport K.W."/>
            <person name="Teshima H."/>
            <person name="Bruce D."/>
            <person name="Detter C."/>
            <person name="Tapia R."/>
            <person name="Han S."/>
            <person name="Land M."/>
            <person name="Hauser L."/>
            <person name="Jeffries C.D."/>
            <person name="Han J."/>
            <person name="Pitluck S."/>
            <person name="Nolan M."/>
            <person name="Chen A."/>
            <person name="Huntemann M."/>
            <person name="Mavromatis K."/>
            <person name="Mikhailova N."/>
            <person name="Liolios K."/>
            <person name="Woyke T."/>
            <person name="Lynd L.R."/>
        </authorList>
    </citation>
    <scope>NUCLEOTIDE SEQUENCE [LARGE SCALE GENOMIC DNA]</scope>
    <source>
        <strain evidence="6">DSM 19732 / NBRC 101661 / EBR45</strain>
    </source>
</reference>
<gene>
    <name evidence="5" type="ordered locus">Clocl_2816</name>
</gene>
<feature type="domain" description="4Fe-4S ferredoxin-type" evidence="4">
    <location>
        <begin position="35"/>
        <end position="65"/>
    </location>
</feature>
<dbReference type="EMBL" id="CP003065">
    <property type="protein sequence ID" value="AEV69365.1"/>
    <property type="molecule type" value="Genomic_DNA"/>
</dbReference>
<keyword evidence="2" id="KW-0408">Iron</keyword>
<evidence type="ECO:0000256" key="3">
    <source>
        <dbReference type="ARBA" id="ARBA00023014"/>
    </source>
</evidence>
<organism evidence="5 6">
    <name type="scientific">Acetivibrio clariflavus (strain DSM 19732 / NBRC 101661 / EBR45)</name>
    <name type="common">Clostridium clariflavum</name>
    <dbReference type="NCBI Taxonomy" id="720554"/>
    <lineage>
        <taxon>Bacteria</taxon>
        <taxon>Bacillati</taxon>
        <taxon>Bacillota</taxon>
        <taxon>Clostridia</taxon>
        <taxon>Eubacteriales</taxon>
        <taxon>Oscillospiraceae</taxon>
        <taxon>Acetivibrio</taxon>
    </lineage>
</organism>
<keyword evidence="1" id="KW-0479">Metal-binding</keyword>
<dbReference type="Pfam" id="PF04432">
    <property type="entry name" value="FrhB_FdhB_C"/>
    <property type="match status" value="1"/>
</dbReference>
<dbReference type="RefSeq" id="WP_014255915.1">
    <property type="nucleotide sequence ID" value="NC_016627.1"/>
</dbReference>
<keyword evidence="3" id="KW-0411">Iron-sulfur</keyword>
<dbReference type="GO" id="GO:0046872">
    <property type="term" value="F:metal ion binding"/>
    <property type="evidence" value="ECO:0007669"/>
    <property type="project" value="UniProtKB-KW"/>
</dbReference>
<dbReference type="InterPro" id="IPR052977">
    <property type="entry name" value="Polyferredoxin-like_ET"/>
</dbReference>
<dbReference type="HOGENOM" id="CLU_037958_1_0_9"/>
<dbReference type="OrthoDB" id="430408at2"/>
<evidence type="ECO:0000313" key="6">
    <source>
        <dbReference type="Proteomes" id="UP000005435"/>
    </source>
</evidence>
<accession>G8LSL3</accession>
<dbReference type="PANTHER" id="PTHR43193">
    <property type="match status" value="1"/>
</dbReference>
<evidence type="ECO:0000256" key="2">
    <source>
        <dbReference type="ARBA" id="ARBA00023004"/>
    </source>
</evidence>
<dbReference type="Pfam" id="PF13187">
    <property type="entry name" value="Fer4_9"/>
    <property type="match status" value="1"/>
</dbReference>
<dbReference type="PROSITE" id="PS00198">
    <property type="entry name" value="4FE4S_FER_1"/>
    <property type="match status" value="2"/>
</dbReference>
<dbReference type="Gene3D" id="3.30.70.20">
    <property type="match status" value="1"/>
</dbReference>
<dbReference type="PANTHER" id="PTHR43193:SF2">
    <property type="entry name" value="POLYFERREDOXIN PROTEIN FWDF"/>
    <property type="match status" value="1"/>
</dbReference>
<evidence type="ECO:0000313" key="5">
    <source>
        <dbReference type="EMBL" id="AEV69365.1"/>
    </source>
</evidence>
<name>G8LSL3_ACECE</name>
<keyword evidence="6" id="KW-1185">Reference proteome</keyword>
<dbReference type="InterPro" id="IPR007525">
    <property type="entry name" value="FrhB_FdhB_C"/>
</dbReference>
<dbReference type="AlphaFoldDB" id="G8LSL3"/>
<dbReference type="eggNOG" id="COG1035">
    <property type="taxonomic scope" value="Bacteria"/>
</dbReference>
<dbReference type="InterPro" id="IPR017900">
    <property type="entry name" value="4Fe4S_Fe_S_CS"/>
</dbReference>